<dbReference type="InterPro" id="IPR019587">
    <property type="entry name" value="Polyketide_cyclase/dehydratase"/>
</dbReference>
<dbReference type="Gene3D" id="3.30.530.20">
    <property type="match status" value="1"/>
</dbReference>
<dbReference type="Proteomes" id="UP000191144">
    <property type="component" value="Chromosome G"/>
</dbReference>
<dbReference type="OrthoDB" id="4036136at2759"/>
<dbReference type="CDD" id="cd07822">
    <property type="entry name" value="SRPBCC_4"/>
    <property type="match status" value="1"/>
</dbReference>
<protein>
    <submittedName>
        <fullName evidence="1">LAME_0G08196g1_1</fullName>
    </submittedName>
</protein>
<evidence type="ECO:0000313" key="2">
    <source>
        <dbReference type="Proteomes" id="UP000191144"/>
    </source>
</evidence>
<evidence type="ECO:0000313" key="1">
    <source>
        <dbReference type="EMBL" id="SCV00200.1"/>
    </source>
</evidence>
<sequence length="153" mass="17171">MKIDTGILINAPAYMVREKILDFGNYSSWNPFFTSIKVIEDTQNSKTKVGPGTRLDVSMKDAQSGNTSSFQPVVLANDVEKLEWQGTLVGSWFFAGTHRFECKTSEDGRTCEFRQSEQFSGVALPLLRPFLSGTSKGFERMNEALKKECESRP</sequence>
<accession>A0A1G4K855</accession>
<gene>
    <name evidence="1" type="ORF">LAME_0G08196G</name>
</gene>
<proteinExistence type="predicted"/>
<dbReference type="EMBL" id="LT598484">
    <property type="protein sequence ID" value="SCV00200.1"/>
    <property type="molecule type" value="Genomic_DNA"/>
</dbReference>
<reference evidence="2" key="1">
    <citation type="submission" date="2016-03" db="EMBL/GenBank/DDBJ databases">
        <authorList>
            <person name="Devillers Hugo."/>
        </authorList>
    </citation>
    <scope>NUCLEOTIDE SEQUENCE [LARGE SCALE GENOMIC DNA]</scope>
</reference>
<dbReference type="InterPro" id="IPR023393">
    <property type="entry name" value="START-like_dom_sf"/>
</dbReference>
<dbReference type="SUPFAM" id="SSF55961">
    <property type="entry name" value="Bet v1-like"/>
    <property type="match status" value="1"/>
</dbReference>
<dbReference type="Pfam" id="PF10604">
    <property type="entry name" value="Polyketide_cyc2"/>
    <property type="match status" value="1"/>
</dbReference>
<name>A0A1G4K855_9SACH</name>
<dbReference type="AlphaFoldDB" id="A0A1G4K855"/>
<dbReference type="PANTHER" id="PTHR36166:SF1">
    <property type="entry name" value="SRPBCC DOMAIN-CONTAINING PROTEIN"/>
    <property type="match status" value="1"/>
</dbReference>
<keyword evidence="2" id="KW-1185">Reference proteome</keyword>
<dbReference type="PANTHER" id="PTHR36166">
    <property type="entry name" value="CHROMOSOME 9, WHOLE GENOME SHOTGUN SEQUENCE"/>
    <property type="match status" value="1"/>
</dbReference>
<organism evidence="1 2">
    <name type="scientific">Lachancea meyersii CBS 8951</name>
    <dbReference type="NCBI Taxonomy" id="1266667"/>
    <lineage>
        <taxon>Eukaryota</taxon>
        <taxon>Fungi</taxon>
        <taxon>Dikarya</taxon>
        <taxon>Ascomycota</taxon>
        <taxon>Saccharomycotina</taxon>
        <taxon>Saccharomycetes</taxon>
        <taxon>Saccharomycetales</taxon>
        <taxon>Saccharomycetaceae</taxon>
        <taxon>Lachancea</taxon>
    </lineage>
</organism>